<dbReference type="InParanoid" id="A0A0F7IH18"/>
<sequence length="129" mass="14400">MEKLFRSRSDRVIAGVCGGLARYFGVDATLIRLIFVVGALLKGVTILIYIILALIIPEEPEDGEEEERPAVEPEGGGETRRKLLAYLLILFGAFVFMEDLFPFWLSDEQIFAAILILIGIWILKGSGRE</sequence>
<feature type="domain" description="Phage shock protein PspC N-terminal" evidence="7">
    <location>
        <begin position="3"/>
        <end position="59"/>
    </location>
</feature>
<keyword evidence="2" id="KW-1003">Cell membrane</keyword>
<organism evidence="8 9">
    <name type="scientific">Geoglobus ahangari</name>
    <dbReference type="NCBI Taxonomy" id="113653"/>
    <lineage>
        <taxon>Archaea</taxon>
        <taxon>Methanobacteriati</taxon>
        <taxon>Methanobacteriota</taxon>
        <taxon>Archaeoglobi</taxon>
        <taxon>Archaeoglobales</taxon>
        <taxon>Archaeoglobaceae</taxon>
        <taxon>Geoglobus</taxon>
    </lineage>
</organism>
<dbReference type="KEGG" id="gah:GAH_00668"/>
<dbReference type="Proteomes" id="UP000034723">
    <property type="component" value="Chromosome"/>
</dbReference>
<name>A0A0F7IH18_9EURY</name>
<dbReference type="OrthoDB" id="103681at2157"/>
<dbReference type="InterPro" id="IPR007168">
    <property type="entry name" value="Phageshock_PspC_N"/>
</dbReference>
<feature type="transmembrane region" description="Helical" evidence="6">
    <location>
        <begin position="30"/>
        <end position="56"/>
    </location>
</feature>
<evidence type="ECO:0000256" key="5">
    <source>
        <dbReference type="ARBA" id="ARBA00023136"/>
    </source>
</evidence>
<comment type="subcellular location">
    <subcellularLocation>
        <location evidence="1">Cell membrane</location>
        <topology evidence="1">Single-pass membrane protein</topology>
    </subcellularLocation>
</comment>
<evidence type="ECO:0000313" key="8">
    <source>
        <dbReference type="EMBL" id="AKG91993.1"/>
    </source>
</evidence>
<dbReference type="Pfam" id="PF04024">
    <property type="entry name" value="PspC"/>
    <property type="match status" value="1"/>
</dbReference>
<evidence type="ECO:0000256" key="4">
    <source>
        <dbReference type="ARBA" id="ARBA00022989"/>
    </source>
</evidence>
<evidence type="ECO:0000256" key="1">
    <source>
        <dbReference type="ARBA" id="ARBA00004162"/>
    </source>
</evidence>
<reference evidence="8 9" key="1">
    <citation type="submission" date="2015-04" db="EMBL/GenBank/DDBJ databases">
        <title>The complete genome sequence of the hyperthermophilic, obligate iron-reducing archaeon Geoglobus ahangari strain 234T.</title>
        <authorList>
            <person name="Manzella M.P."/>
            <person name="Holmes D.E."/>
            <person name="Rocheleau J.M."/>
            <person name="Chung A."/>
            <person name="Reguera G."/>
            <person name="Kashefi K."/>
        </authorList>
    </citation>
    <scope>NUCLEOTIDE SEQUENCE [LARGE SCALE GENOMIC DNA]</scope>
    <source>
        <strain evidence="8 9">234</strain>
    </source>
</reference>
<dbReference type="HOGENOM" id="CLU_099432_1_0_2"/>
<proteinExistence type="predicted"/>
<feature type="transmembrane region" description="Helical" evidence="6">
    <location>
        <begin position="110"/>
        <end position="127"/>
    </location>
</feature>
<dbReference type="GeneID" id="24803248"/>
<dbReference type="PANTHER" id="PTHR33885">
    <property type="entry name" value="PHAGE SHOCK PROTEIN C"/>
    <property type="match status" value="1"/>
</dbReference>
<protein>
    <submittedName>
        <fullName evidence="8">Phage shock protein C (PspC) family protein</fullName>
    </submittedName>
</protein>
<accession>A0A0F7IH18</accession>
<dbReference type="STRING" id="113653.GAH_00668"/>
<keyword evidence="5 6" id="KW-0472">Membrane</keyword>
<evidence type="ECO:0000259" key="7">
    <source>
        <dbReference type="Pfam" id="PF04024"/>
    </source>
</evidence>
<evidence type="ECO:0000256" key="2">
    <source>
        <dbReference type="ARBA" id="ARBA00022475"/>
    </source>
</evidence>
<dbReference type="RefSeq" id="WP_048094678.1">
    <property type="nucleotide sequence ID" value="NZ_CP011267.1"/>
</dbReference>
<keyword evidence="3 6" id="KW-0812">Transmembrane</keyword>
<dbReference type="InterPro" id="IPR052027">
    <property type="entry name" value="PspC"/>
</dbReference>
<dbReference type="GO" id="GO:0005886">
    <property type="term" value="C:plasma membrane"/>
    <property type="evidence" value="ECO:0007669"/>
    <property type="project" value="UniProtKB-SubCell"/>
</dbReference>
<keyword evidence="4 6" id="KW-1133">Transmembrane helix</keyword>
<evidence type="ECO:0000256" key="3">
    <source>
        <dbReference type="ARBA" id="ARBA00022692"/>
    </source>
</evidence>
<evidence type="ECO:0000313" key="9">
    <source>
        <dbReference type="Proteomes" id="UP000034723"/>
    </source>
</evidence>
<evidence type="ECO:0000256" key="6">
    <source>
        <dbReference type="SAM" id="Phobius"/>
    </source>
</evidence>
<gene>
    <name evidence="8" type="ORF">GAH_00668</name>
</gene>
<dbReference type="AlphaFoldDB" id="A0A0F7IH18"/>
<keyword evidence="9" id="KW-1185">Reference proteome</keyword>
<dbReference type="EMBL" id="CP011267">
    <property type="protein sequence ID" value="AKG91993.1"/>
    <property type="molecule type" value="Genomic_DNA"/>
</dbReference>
<dbReference type="PANTHER" id="PTHR33885:SF3">
    <property type="entry name" value="PHAGE SHOCK PROTEIN C"/>
    <property type="match status" value="1"/>
</dbReference>
<feature type="transmembrane region" description="Helical" evidence="6">
    <location>
        <begin position="83"/>
        <end position="104"/>
    </location>
</feature>